<keyword evidence="7" id="KW-0449">Lipoprotein</keyword>
<comment type="similarity">
    <text evidence="2">Belongs to the raftlin family.</text>
</comment>
<dbReference type="KEGG" id="sfm:108922261"/>
<evidence type="ECO:0000256" key="4">
    <source>
        <dbReference type="ARBA" id="ARBA00022707"/>
    </source>
</evidence>
<keyword evidence="9" id="KW-1185">Reference proteome</keyword>
<dbReference type="Proteomes" id="UP000694397">
    <property type="component" value="Chromosome 1"/>
</dbReference>
<evidence type="ECO:0000256" key="6">
    <source>
        <dbReference type="ARBA" id="ARBA00023139"/>
    </source>
</evidence>
<keyword evidence="3" id="KW-1003">Cell membrane</keyword>
<reference evidence="8 9" key="1">
    <citation type="submission" date="2019-04" db="EMBL/GenBank/DDBJ databases">
        <authorList>
            <consortium name="Wellcome Sanger Institute Data Sharing"/>
        </authorList>
    </citation>
    <scope>NUCLEOTIDE SEQUENCE [LARGE SCALE GENOMIC DNA]</scope>
</reference>
<dbReference type="GO" id="GO:0005886">
    <property type="term" value="C:plasma membrane"/>
    <property type="evidence" value="ECO:0007669"/>
    <property type="project" value="UniProtKB-SubCell"/>
</dbReference>
<keyword evidence="4" id="KW-0519">Myristate</keyword>
<dbReference type="Pfam" id="PF15250">
    <property type="entry name" value="Raftlin"/>
    <property type="match status" value="1"/>
</dbReference>
<keyword evidence="6" id="KW-0564">Palmitate</keyword>
<sequence length="424" mass="47058">MGCGLRKLEEPEDSSPGKIYSTLKRAQVESRSGGGAHEYVLLDFSLEGSRPTVQSLASLCDLPQALQPYYTQGYMLAALHPVILSVGRTRGLACSLLYRAILTRPRSRTSMMPLCHSVPVLRVEEWPLPGDSLTNSTVRALIDKLNRCAQGGWRFVGSVLQQAGDGSHACSGYMPPAQAPSEYRDREKTSYSRDLRLLVLFHSWAPCCPPLDPAFYCYHHGALSMRVSRKGHVLSALEADWLEMTAMYYRKGWSLVDSFVYWDTPKGEPVPRSLEGLFVYEECSTAPPSNDAVVVEQWTVVEGSNVKTDYGPLLYTLAEFGWLLTCVLPTPIIRHDSEGNLATKQVLFLQRPISTQAVVPQQKQSCRKMISSSTGVRVHADEMALCTGRVQETSAFEEDYSSTLSQLENSCFEQDDSASEVTCM</sequence>
<dbReference type="PANTHER" id="PTHR17601:SF1">
    <property type="entry name" value="RAFTLIN-2"/>
    <property type="match status" value="1"/>
</dbReference>
<comment type="subcellular location">
    <subcellularLocation>
        <location evidence="1">Cell membrane</location>
        <topology evidence="1">Lipid-anchor</topology>
    </subcellularLocation>
</comment>
<name>A0A8C9SFW3_SCLFO</name>
<dbReference type="InterPro" id="IPR028169">
    <property type="entry name" value="Raftlin"/>
</dbReference>
<evidence type="ECO:0000256" key="5">
    <source>
        <dbReference type="ARBA" id="ARBA00023136"/>
    </source>
</evidence>
<evidence type="ECO:0000256" key="1">
    <source>
        <dbReference type="ARBA" id="ARBA00004193"/>
    </source>
</evidence>
<evidence type="ECO:0000256" key="2">
    <source>
        <dbReference type="ARBA" id="ARBA00006390"/>
    </source>
</evidence>
<dbReference type="Ensembl" id="ENSSFOT00015037107.2">
    <property type="protein sequence ID" value="ENSSFOP00015036712.1"/>
    <property type="gene ID" value="ENSSFOG00015023346.2"/>
</dbReference>
<reference evidence="8" key="3">
    <citation type="submission" date="2025-09" db="UniProtKB">
        <authorList>
            <consortium name="Ensembl"/>
        </authorList>
    </citation>
    <scope>IDENTIFICATION</scope>
</reference>
<proteinExistence type="inferred from homology"/>
<evidence type="ECO:0000313" key="9">
    <source>
        <dbReference type="Proteomes" id="UP000694397"/>
    </source>
</evidence>
<dbReference type="OrthoDB" id="9942562at2759"/>
<evidence type="ECO:0000256" key="3">
    <source>
        <dbReference type="ARBA" id="ARBA00022475"/>
    </source>
</evidence>
<dbReference type="RefSeq" id="XP_018587818.1">
    <property type="nucleotide sequence ID" value="XM_018732302.1"/>
</dbReference>
<dbReference type="CTD" id="130132"/>
<dbReference type="AlphaFoldDB" id="A0A8C9SFW3"/>
<evidence type="ECO:0000256" key="7">
    <source>
        <dbReference type="ARBA" id="ARBA00023288"/>
    </source>
</evidence>
<evidence type="ECO:0000313" key="8">
    <source>
        <dbReference type="Ensembl" id="ENSSFOP00015036712.1"/>
    </source>
</evidence>
<dbReference type="PANTHER" id="PTHR17601">
    <property type="entry name" value="RAFTLIN-RELATED"/>
    <property type="match status" value="1"/>
</dbReference>
<organism evidence="8 9">
    <name type="scientific">Scleropages formosus</name>
    <name type="common">Asian bonytongue</name>
    <name type="synonym">Osteoglossum formosum</name>
    <dbReference type="NCBI Taxonomy" id="113540"/>
    <lineage>
        <taxon>Eukaryota</taxon>
        <taxon>Metazoa</taxon>
        <taxon>Chordata</taxon>
        <taxon>Craniata</taxon>
        <taxon>Vertebrata</taxon>
        <taxon>Euteleostomi</taxon>
        <taxon>Actinopterygii</taxon>
        <taxon>Neopterygii</taxon>
        <taxon>Teleostei</taxon>
        <taxon>Osteoglossocephala</taxon>
        <taxon>Osteoglossomorpha</taxon>
        <taxon>Osteoglossiformes</taxon>
        <taxon>Osteoglossidae</taxon>
        <taxon>Scleropages</taxon>
    </lineage>
</organism>
<accession>A0A8C9SFW3</accession>
<gene>
    <name evidence="8" type="primary">RFTN2</name>
    <name evidence="8" type="synonym">rftn2</name>
</gene>
<dbReference type="GeneID" id="108922261"/>
<keyword evidence="5" id="KW-0472">Membrane</keyword>
<dbReference type="GeneTree" id="ENSGT00530000063609"/>
<protein>
    <submittedName>
        <fullName evidence="8">Raftlin family member 2</fullName>
    </submittedName>
</protein>
<reference evidence="8" key="2">
    <citation type="submission" date="2025-08" db="UniProtKB">
        <authorList>
            <consortium name="Ensembl"/>
        </authorList>
    </citation>
    <scope>IDENTIFICATION</scope>
</reference>